<evidence type="ECO:0000313" key="2">
    <source>
        <dbReference type="Proteomes" id="UP000198403"/>
    </source>
</evidence>
<organism evidence="1 2">
    <name type="scientific">Blastococcus mobilis</name>
    <dbReference type="NCBI Taxonomy" id="1938746"/>
    <lineage>
        <taxon>Bacteria</taxon>
        <taxon>Bacillati</taxon>
        <taxon>Actinomycetota</taxon>
        <taxon>Actinomycetes</taxon>
        <taxon>Geodermatophilales</taxon>
        <taxon>Geodermatophilaceae</taxon>
        <taxon>Blastococcus</taxon>
    </lineage>
</organism>
<accession>A0A238YHH7</accession>
<dbReference type="Gene3D" id="3.20.20.140">
    <property type="entry name" value="Metal-dependent hydrolases"/>
    <property type="match status" value="1"/>
</dbReference>
<dbReference type="Proteomes" id="UP000198403">
    <property type="component" value="Unassembled WGS sequence"/>
</dbReference>
<dbReference type="EMBL" id="FZNO01000020">
    <property type="protein sequence ID" value="SNR70171.1"/>
    <property type="molecule type" value="Genomic_DNA"/>
</dbReference>
<evidence type="ECO:0000313" key="1">
    <source>
        <dbReference type="EMBL" id="SNR70171.1"/>
    </source>
</evidence>
<protein>
    <recommendedName>
        <fullName evidence="3">Amidohydrolase family protein</fullName>
    </recommendedName>
</protein>
<dbReference type="RefSeq" id="WP_254920722.1">
    <property type="nucleotide sequence ID" value="NZ_FZNO01000020.1"/>
</dbReference>
<evidence type="ECO:0008006" key="3">
    <source>
        <dbReference type="Google" id="ProtNLM"/>
    </source>
</evidence>
<dbReference type="InterPro" id="IPR032466">
    <property type="entry name" value="Metal_Hydrolase"/>
</dbReference>
<keyword evidence="2" id="KW-1185">Reference proteome</keyword>
<sequence length="64" mass="6300">MTACPASNAKLASGVAPLRAMLGRGMRVGTDGPASNDGADLRVDTSLARLAGRSVTALTAAEAS</sequence>
<dbReference type="SUPFAM" id="SSF51556">
    <property type="entry name" value="Metallo-dependent hydrolases"/>
    <property type="match status" value="1"/>
</dbReference>
<gene>
    <name evidence="1" type="ORF">SAMN06272737_1209</name>
</gene>
<proteinExistence type="predicted"/>
<dbReference type="AlphaFoldDB" id="A0A238YHH7"/>
<reference evidence="1 2" key="1">
    <citation type="submission" date="2017-06" db="EMBL/GenBank/DDBJ databases">
        <authorList>
            <person name="Kim H.J."/>
            <person name="Triplett B.A."/>
        </authorList>
    </citation>
    <scope>NUCLEOTIDE SEQUENCE [LARGE SCALE GENOMIC DNA]</scope>
    <source>
        <strain evidence="1 2">DSM 44272</strain>
    </source>
</reference>
<name>A0A238YHH7_9ACTN</name>